<dbReference type="AlphaFoldDB" id="A0A1W1WWZ8"/>
<keyword evidence="3" id="KW-1185">Reference proteome</keyword>
<dbReference type="Proteomes" id="UP000192761">
    <property type="component" value="Unassembled WGS sequence"/>
</dbReference>
<accession>A0A1W1WWZ8</accession>
<dbReference type="PANTHER" id="PTHR33490:SF6">
    <property type="entry name" value="SLL1049 PROTEIN"/>
    <property type="match status" value="1"/>
</dbReference>
<feature type="domain" description="Transglutaminase-like" evidence="1">
    <location>
        <begin position="156"/>
        <end position="218"/>
    </location>
</feature>
<name>A0A1W1WWZ8_9NEIS</name>
<evidence type="ECO:0000313" key="3">
    <source>
        <dbReference type="Proteomes" id="UP000192761"/>
    </source>
</evidence>
<dbReference type="STRING" id="1121001.SAMN02745857_00059"/>
<dbReference type="GO" id="GO:0008233">
    <property type="term" value="F:peptidase activity"/>
    <property type="evidence" value="ECO:0007669"/>
    <property type="project" value="UniProtKB-KW"/>
</dbReference>
<dbReference type="RefSeq" id="WP_084088547.1">
    <property type="nucleotide sequence ID" value="NZ_FWXD01000001.1"/>
</dbReference>
<evidence type="ECO:0000259" key="1">
    <source>
        <dbReference type="SMART" id="SM00460"/>
    </source>
</evidence>
<dbReference type="PANTHER" id="PTHR33490">
    <property type="entry name" value="BLR5614 PROTEIN-RELATED"/>
    <property type="match status" value="1"/>
</dbReference>
<keyword evidence="2" id="KW-0378">Hydrolase</keyword>
<organism evidence="2 3">
    <name type="scientific">Andreprevotia lacus DSM 23236</name>
    <dbReference type="NCBI Taxonomy" id="1121001"/>
    <lineage>
        <taxon>Bacteria</taxon>
        <taxon>Pseudomonadati</taxon>
        <taxon>Pseudomonadota</taxon>
        <taxon>Betaproteobacteria</taxon>
        <taxon>Neisseriales</taxon>
        <taxon>Chitinibacteraceae</taxon>
        <taxon>Andreprevotia</taxon>
    </lineage>
</organism>
<reference evidence="2 3" key="1">
    <citation type="submission" date="2017-04" db="EMBL/GenBank/DDBJ databases">
        <authorList>
            <person name="Afonso C.L."/>
            <person name="Miller P.J."/>
            <person name="Scott M.A."/>
            <person name="Spackman E."/>
            <person name="Goraichik I."/>
            <person name="Dimitrov K.M."/>
            <person name="Suarez D.L."/>
            <person name="Swayne D.E."/>
        </authorList>
    </citation>
    <scope>NUCLEOTIDE SEQUENCE [LARGE SCALE GENOMIC DNA]</scope>
    <source>
        <strain evidence="2 3">DSM 23236</strain>
    </source>
</reference>
<dbReference type="Pfam" id="PF08379">
    <property type="entry name" value="Bact_transglu_N"/>
    <property type="match status" value="1"/>
</dbReference>
<evidence type="ECO:0000313" key="2">
    <source>
        <dbReference type="EMBL" id="SMC15948.1"/>
    </source>
</evidence>
<dbReference type="GO" id="GO:0006508">
    <property type="term" value="P:proteolysis"/>
    <property type="evidence" value="ECO:0007669"/>
    <property type="project" value="UniProtKB-KW"/>
</dbReference>
<proteinExistence type="predicted"/>
<gene>
    <name evidence="2" type="ORF">SAMN02745857_00059</name>
</gene>
<dbReference type="SUPFAM" id="SSF54001">
    <property type="entry name" value="Cysteine proteinases"/>
    <property type="match status" value="1"/>
</dbReference>
<sequence length="265" mass="28856">MRLHIHHETVYRYDSTLAHSAQLLRLTPRLDDGQRIVDWQLSLPAPASAGTDAYGNRQHLLVLDTPRDLIHIVAEGVVETHPATAAADDATLPAALFLRDTPLTRCDAGLGAFADTYRNLIARHGREALLDLMADLLDRMPYRLGGTHAGTPAADAFALGQGVCQDHAHVFIAACRQLGLPARYVSGYLFTEHDGHVASHAWAEVCCGGHWHGFDVSNNCIPDERYVRLAIGLDYLEAGPVRGVRRGGGQESLHSLARVALAQQQ</sequence>
<protein>
    <submittedName>
        <fullName evidence="2">Transglutaminase-like enzyme, putative cysteine protease</fullName>
    </submittedName>
</protein>
<dbReference type="InterPro" id="IPR013589">
    <property type="entry name" value="Bac_transglu_N"/>
</dbReference>
<dbReference type="InterPro" id="IPR002931">
    <property type="entry name" value="Transglutaminase-like"/>
</dbReference>
<dbReference type="OrthoDB" id="5438043at2"/>
<dbReference type="InterPro" id="IPR038765">
    <property type="entry name" value="Papain-like_cys_pep_sf"/>
</dbReference>
<dbReference type="EMBL" id="FWXD01000001">
    <property type="protein sequence ID" value="SMC15948.1"/>
    <property type="molecule type" value="Genomic_DNA"/>
</dbReference>
<dbReference type="Gene3D" id="3.10.620.30">
    <property type="match status" value="1"/>
</dbReference>
<dbReference type="Pfam" id="PF01841">
    <property type="entry name" value="Transglut_core"/>
    <property type="match status" value="1"/>
</dbReference>
<keyword evidence="2" id="KW-0645">Protease</keyword>
<dbReference type="SMART" id="SM00460">
    <property type="entry name" value="TGc"/>
    <property type="match status" value="1"/>
</dbReference>